<dbReference type="Proteomes" id="UP000310506">
    <property type="component" value="Unassembled WGS sequence"/>
</dbReference>
<keyword evidence="4 6" id="KW-0378">Hydrolase</keyword>
<feature type="chain" id="PRO_5020581941" description="Dipeptidase" evidence="7">
    <location>
        <begin position="24"/>
        <end position="485"/>
    </location>
</feature>
<evidence type="ECO:0000256" key="1">
    <source>
        <dbReference type="ARBA" id="ARBA00001670"/>
    </source>
</evidence>
<dbReference type="AlphaFoldDB" id="A0A4V3TV80"/>
<dbReference type="Gene3D" id="3.60.60.10">
    <property type="entry name" value="Penicillin V Acylase, Chain A"/>
    <property type="match status" value="1"/>
</dbReference>
<evidence type="ECO:0000256" key="6">
    <source>
        <dbReference type="RuleBase" id="RU364089"/>
    </source>
</evidence>
<comment type="caution">
    <text evidence="8">The sequence shown here is derived from an EMBL/GenBank/DDBJ whole genome shotgun (WGS) entry which is preliminary data.</text>
</comment>
<dbReference type="InterPro" id="IPR047804">
    <property type="entry name" value="C69_dipept_A-like"/>
</dbReference>
<evidence type="ECO:0000256" key="2">
    <source>
        <dbReference type="ARBA" id="ARBA00007225"/>
    </source>
</evidence>
<dbReference type="EMBL" id="SDGV01000006">
    <property type="protein sequence ID" value="THB61859.1"/>
    <property type="molecule type" value="Genomic_DNA"/>
</dbReference>
<dbReference type="GO" id="GO:0006508">
    <property type="term" value="P:proteolysis"/>
    <property type="evidence" value="ECO:0007669"/>
    <property type="project" value="UniProtKB-KW"/>
</dbReference>
<feature type="signal peptide" evidence="7">
    <location>
        <begin position="1"/>
        <end position="23"/>
    </location>
</feature>
<dbReference type="Pfam" id="PF03577">
    <property type="entry name" value="Peptidase_C69"/>
    <property type="match status" value="1"/>
</dbReference>
<dbReference type="GO" id="GO:0016805">
    <property type="term" value="F:dipeptidase activity"/>
    <property type="evidence" value="ECO:0007669"/>
    <property type="project" value="UniProtKB-KW"/>
</dbReference>
<evidence type="ECO:0000256" key="3">
    <source>
        <dbReference type="ARBA" id="ARBA00022670"/>
    </source>
</evidence>
<keyword evidence="3 6" id="KW-0645">Protease</keyword>
<dbReference type="InterPro" id="IPR005322">
    <property type="entry name" value="Peptidase_C69"/>
</dbReference>
<comment type="similarity">
    <text evidence="2 6">Belongs to the peptidase C69 family.</text>
</comment>
<evidence type="ECO:0000313" key="9">
    <source>
        <dbReference type="Proteomes" id="UP000310506"/>
    </source>
</evidence>
<dbReference type="EC" id="3.4.-.-" evidence="6"/>
<reference evidence="8 9" key="1">
    <citation type="submission" date="2019-01" db="EMBL/GenBank/DDBJ databases">
        <title>Vagococcus silagei sp. nov. isolated from brewer's grain.</title>
        <authorList>
            <person name="Guu J.-R."/>
        </authorList>
    </citation>
    <scope>NUCLEOTIDE SEQUENCE [LARGE SCALE GENOMIC DNA]</scope>
    <source>
        <strain evidence="8 9">2B-2</strain>
    </source>
</reference>
<evidence type="ECO:0000256" key="7">
    <source>
        <dbReference type="SAM" id="SignalP"/>
    </source>
</evidence>
<proteinExistence type="inferred from homology"/>
<dbReference type="PANTHER" id="PTHR12994:SF17">
    <property type="entry name" value="LD30995P"/>
    <property type="match status" value="1"/>
</dbReference>
<dbReference type="NCBIfam" id="NF033678">
    <property type="entry name" value="C69_fam_dipept"/>
    <property type="match status" value="1"/>
</dbReference>
<evidence type="ECO:0000256" key="4">
    <source>
        <dbReference type="ARBA" id="ARBA00022801"/>
    </source>
</evidence>
<evidence type="ECO:0000256" key="5">
    <source>
        <dbReference type="ARBA" id="ARBA00022997"/>
    </source>
</evidence>
<sequence length="485" mass="54816">MKKIWFGCSAALLLLVGGVSADACTSVLVGKNATADGSTIIARTEDMGTAWAKHFYVREANSNPTSFESKGNGFKIELPKEHLRYTATPEWDVSEGAYEADGINSKNVAMSSTESGTTKESILKLDPHVEDGFAEDSSVTVVLPYVSTAKEGVERTGKIVEDQGSAETNGILFSDKDNVWYMELLSGHHWVAVRVPDDSYAVVPNMLAIQKIDWDDKENVMYSKDLPKFIKDNKLADDVKKASLREIFADQDKDNKYNLPRLWDAQRTLTPSNKREITDEKYDFFQKADKPVSVAKVGQVLSLHFNGTKYDTKTGSEPDKYRPISVPQTMEAHILQFRKDVPEEISGIHWLAMGVTDTSSFVPFYNGMTETPKQYQMGTDQPDNESAYWTYRMNDVYANSDYKNLKNKEILPTRQKVRKHLNQELEKTDKEAESLIKSDAKALPELLNKKAVEFSDYALKENKEMQQRMIIELTKKTPTKHNKKL</sequence>
<dbReference type="OrthoDB" id="9764088at2"/>
<dbReference type="PANTHER" id="PTHR12994">
    <property type="entry name" value="SECERNIN"/>
    <property type="match status" value="1"/>
</dbReference>
<accession>A0A4V3TV80</accession>
<organism evidence="8 9">
    <name type="scientific">Vagococcus silagei</name>
    <dbReference type="NCBI Taxonomy" id="2508885"/>
    <lineage>
        <taxon>Bacteria</taxon>
        <taxon>Bacillati</taxon>
        <taxon>Bacillota</taxon>
        <taxon>Bacilli</taxon>
        <taxon>Lactobacillales</taxon>
        <taxon>Enterococcaceae</taxon>
        <taxon>Vagococcus</taxon>
    </lineage>
</organism>
<keyword evidence="5 6" id="KW-0224">Dipeptidase</keyword>
<name>A0A4V3TV80_9ENTE</name>
<protein>
    <recommendedName>
        <fullName evidence="6">Dipeptidase</fullName>
        <ecNumber evidence="6">3.4.-.-</ecNumber>
    </recommendedName>
</protein>
<comment type="catalytic activity">
    <reaction evidence="1">
        <text>an L-aminoacyl-L-amino acid + H2O = 2 an L-alpha-amino acid</text>
        <dbReference type="Rhea" id="RHEA:48940"/>
        <dbReference type="ChEBI" id="CHEBI:15377"/>
        <dbReference type="ChEBI" id="CHEBI:59869"/>
        <dbReference type="ChEBI" id="CHEBI:77460"/>
        <dbReference type="EC" id="3.4.13.19"/>
    </reaction>
</comment>
<dbReference type="GO" id="GO:0070004">
    <property type="term" value="F:cysteine-type exopeptidase activity"/>
    <property type="evidence" value="ECO:0007669"/>
    <property type="project" value="InterPro"/>
</dbReference>
<gene>
    <name evidence="8" type="ORF">ESZ54_02880</name>
</gene>
<keyword evidence="9" id="KW-1185">Reference proteome</keyword>
<keyword evidence="7" id="KW-0732">Signal</keyword>
<evidence type="ECO:0000313" key="8">
    <source>
        <dbReference type="EMBL" id="THB61859.1"/>
    </source>
</evidence>
<dbReference type="RefSeq" id="WP_136136178.1">
    <property type="nucleotide sequence ID" value="NZ_SDGV01000006.1"/>
</dbReference>